<organism evidence="2 3">
    <name type="scientific">Vibrio casei</name>
    <dbReference type="NCBI Taxonomy" id="673372"/>
    <lineage>
        <taxon>Bacteria</taxon>
        <taxon>Pseudomonadati</taxon>
        <taxon>Pseudomonadota</taxon>
        <taxon>Gammaproteobacteria</taxon>
        <taxon>Vibrionales</taxon>
        <taxon>Vibrionaceae</taxon>
        <taxon>Vibrio</taxon>
    </lineage>
</organism>
<proteinExistence type="predicted"/>
<reference evidence="2 3" key="1">
    <citation type="journal article" date="2017" name="Elife">
        <title>Extensive horizontal gene transfer in cheese-associated bacteria.</title>
        <authorList>
            <person name="Bonham K.S."/>
            <person name="Wolfe B.E."/>
            <person name="Dutton R.J."/>
        </authorList>
    </citation>
    <scope>NUCLEOTIDE SEQUENCE [LARGE SCALE GENOMIC DNA]</scope>
    <source>
        <strain evidence="2 3">JB196</strain>
    </source>
</reference>
<keyword evidence="3" id="KW-1185">Reference proteome</keyword>
<dbReference type="InterPro" id="IPR036465">
    <property type="entry name" value="vWFA_dom_sf"/>
</dbReference>
<dbReference type="Proteomes" id="UP000252479">
    <property type="component" value="Unassembled WGS sequence"/>
</dbReference>
<dbReference type="Pfam" id="PF11775">
    <property type="entry name" value="CobT_C"/>
    <property type="match status" value="1"/>
</dbReference>
<evidence type="ECO:0000313" key="3">
    <source>
        <dbReference type="Proteomes" id="UP000252479"/>
    </source>
</evidence>
<sequence length="197" mass="22738">MQRHTSRTAMIMDTLLTVMGLSYIPNEILGFTTRHWNGGQSYQSWLKKPWLKKKNSNPGRLNDIRHIIFKAENTHWRKAKHSIAALKKADLFKEGIDGEAVNWACQRLKNQSSERKILVVISDGCPMDTATNSTNHSLYLDNHLRSVISHWKNNELIEIYGVGIGVDLSAYYAKNMIIDNHENDIFTICRKIIQLFR</sequence>
<dbReference type="GeneID" id="303190090"/>
<gene>
    <name evidence="2" type="ORF">CIK83_14275</name>
</gene>
<accession>A0A368LIJ8</accession>
<feature type="domain" description="Cobalamin biosynthesis protein CobT VWA" evidence="1">
    <location>
        <begin position="13"/>
        <end position="195"/>
    </location>
</feature>
<dbReference type="PANTHER" id="PTHR41248:SF1">
    <property type="entry name" value="NORD PROTEIN"/>
    <property type="match status" value="1"/>
</dbReference>
<dbReference type="InterPro" id="IPR051928">
    <property type="entry name" value="NorD/CobT"/>
</dbReference>
<dbReference type="RefSeq" id="WP_086960125.1">
    <property type="nucleotide sequence ID" value="NZ_FUKS01000023.1"/>
</dbReference>
<dbReference type="SUPFAM" id="SSF53300">
    <property type="entry name" value="vWA-like"/>
    <property type="match status" value="1"/>
</dbReference>
<comment type="caution">
    <text evidence="2">The sequence shown here is derived from an EMBL/GenBank/DDBJ whole genome shotgun (WGS) entry which is preliminary data.</text>
</comment>
<dbReference type="InterPro" id="IPR025861">
    <property type="entry name" value="CobT_VWA_dom"/>
</dbReference>
<name>A0A368LIJ8_9VIBR</name>
<evidence type="ECO:0000313" key="2">
    <source>
        <dbReference type="EMBL" id="RCS70579.1"/>
    </source>
</evidence>
<protein>
    <recommendedName>
        <fullName evidence="1">Cobalamin biosynthesis protein CobT VWA domain-containing protein</fullName>
    </recommendedName>
</protein>
<dbReference type="EMBL" id="QPGL01000002">
    <property type="protein sequence ID" value="RCS70579.1"/>
    <property type="molecule type" value="Genomic_DNA"/>
</dbReference>
<evidence type="ECO:0000259" key="1">
    <source>
        <dbReference type="Pfam" id="PF11775"/>
    </source>
</evidence>
<dbReference type="PANTHER" id="PTHR41248">
    <property type="entry name" value="NORD PROTEIN"/>
    <property type="match status" value="1"/>
</dbReference>
<dbReference type="AlphaFoldDB" id="A0A368LIJ8"/>